<dbReference type="RefSeq" id="WP_377774882.1">
    <property type="nucleotide sequence ID" value="NZ_JBHUHO010000045.1"/>
</dbReference>
<reference evidence="2" key="1">
    <citation type="journal article" date="2019" name="Int. J. Syst. Evol. Microbiol.">
        <title>The Global Catalogue of Microorganisms (GCM) 10K type strain sequencing project: providing services to taxonomists for standard genome sequencing and annotation.</title>
        <authorList>
            <consortium name="The Broad Institute Genomics Platform"/>
            <consortium name="The Broad Institute Genome Sequencing Center for Infectious Disease"/>
            <person name="Wu L."/>
            <person name="Ma J."/>
        </authorList>
    </citation>
    <scope>NUCLEOTIDE SEQUENCE [LARGE SCALE GENOMIC DNA]</scope>
    <source>
        <strain evidence="2">GH52</strain>
    </source>
</reference>
<dbReference type="Proteomes" id="UP001597362">
    <property type="component" value="Unassembled WGS sequence"/>
</dbReference>
<accession>A0ABW4YPV4</accession>
<dbReference type="EMBL" id="JBHUHO010000045">
    <property type="protein sequence ID" value="MFD2117633.1"/>
    <property type="molecule type" value="Genomic_DNA"/>
</dbReference>
<organism evidence="1 2">
    <name type="scientific">Paenibacillus yanchengensis</name>
    <dbReference type="NCBI Taxonomy" id="2035833"/>
    <lineage>
        <taxon>Bacteria</taxon>
        <taxon>Bacillati</taxon>
        <taxon>Bacillota</taxon>
        <taxon>Bacilli</taxon>
        <taxon>Bacillales</taxon>
        <taxon>Paenibacillaceae</taxon>
        <taxon>Paenibacillus</taxon>
    </lineage>
</organism>
<comment type="caution">
    <text evidence="1">The sequence shown here is derived from an EMBL/GenBank/DDBJ whole genome shotgun (WGS) entry which is preliminary data.</text>
</comment>
<evidence type="ECO:0000313" key="1">
    <source>
        <dbReference type="EMBL" id="MFD2117633.1"/>
    </source>
</evidence>
<sequence length="181" mass="21016">MTFNKANQMEIEAVLHVFSRLDIENEEDISKFNVGILDVYSYTLSEVEAKDLLSSFAEHNLKYEDRFIDTISSIFRKNGGIVLVYLSQCNYDSDLAHKKGVKCKFSKENENELIKIDNLADLEIIAELSTRELFFSNFFFMNINTAIIANYDLSFPVYCDNQQDFNWLTNEAIKNGLFIRK</sequence>
<evidence type="ECO:0000313" key="2">
    <source>
        <dbReference type="Proteomes" id="UP001597362"/>
    </source>
</evidence>
<gene>
    <name evidence="1" type="ORF">ACFSJH_18045</name>
</gene>
<protein>
    <submittedName>
        <fullName evidence="1">Uncharacterized protein</fullName>
    </submittedName>
</protein>
<name>A0ABW4YPV4_9BACL</name>
<proteinExistence type="predicted"/>
<keyword evidence="2" id="KW-1185">Reference proteome</keyword>